<evidence type="ECO:0000256" key="4">
    <source>
        <dbReference type="ARBA" id="ARBA00036813"/>
    </source>
</evidence>
<dbReference type="Pfam" id="PF00501">
    <property type="entry name" value="AMP-binding"/>
    <property type="match status" value="1"/>
</dbReference>
<reference evidence="11 12" key="1">
    <citation type="submission" date="2018-06" db="EMBL/GenBank/DDBJ databases">
        <authorList>
            <consortium name="Pathogen Informatics"/>
            <person name="Doyle S."/>
        </authorList>
    </citation>
    <scope>NUCLEOTIDE SEQUENCE [LARGE SCALE GENOMIC DNA]</scope>
    <source>
        <strain evidence="11 12">NCTC10821</strain>
    </source>
</reference>
<dbReference type="EMBL" id="UGQT01000001">
    <property type="protein sequence ID" value="STZ62135.1"/>
    <property type="molecule type" value="Genomic_DNA"/>
</dbReference>
<evidence type="ECO:0000256" key="2">
    <source>
        <dbReference type="ARBA" id="ARBA00022598"/>
    </source>
</evidence>
<evidence type="ECO:0000256" key="3">
    <source>
        <dbReference type="ARBA" id="ARBA00026121"/>
    </source>
</evidence>
<dbReference type="InterPro" id="IPR020845">
    <property type="entry name" value="AMP-binding_CS"/>
</dbReference>
<dbReference type="SUPFAM" id="SSF56801">
    <property type="entry name" value="Acetyl-CoA synthetase-like"/>
    <property type="match status" value="1"/>
</dbReference>
<comment type="similarity">
    <text evidence="1">Belongs to the ATP-dependent AMP-binding enzyme family.</text>
</comment>
<evidence type="ECO:0000256" key="8">
    <source>
        <dbReference type="ARBA" id="ARBA00083882"/>
    </source>
</evidence>
<evidence type="ECO:0000256" key="1">
    <source>
        <dbReference type="ARBA" id="ARBA00006432"/>
    </source>
</evidence>
<evidence type="ECO:0000259" key="9">
    <source>
        <dbReference type="Pfam" id="PF00501"/>
    </source>
</evidence>
<comment type="catalytic activity">
    <reaction evidence="4">
        <text>a long-chain fatty acid + ATP + CoA = a long-chain fatty acyl-CoA + AMP + diphosphate</text>
        <dbReference type="Rhea" id="RHEA:15421"/>
        <dbReference type="ChEBI" id="CHEBI:30616"/>
        <dbReference type="ChEBI" id="CHEBI:33019"/>
        <dbReference type="ChEBI" id="CHEBI:57287"/>
        <dbReference type="ChEBI" id="CHEBI:57560"/>
        <dbReference type="ChEBI" id="CHEBI:83139"/>
        <dbReference type="ChEBI" id="CHEBI:456215"/>
        <dbReference type="EC" id="6.2.1.3"/>
    </reaction>
</comment>
<evidence type="ECO:0000256" key="7">
    <source>
        <dbReference type="ARBA" id="ARBA00080667"/>
    </source>
</evidence>
<sequence>MLLTLADYLDQAAAKNPDGEAWVQGERSVTYGDLHRRSALVSRALQASGLQQEDRCAFLLRNCGEIVDLWFGMARCGVTAAPVNFRSVERELCHVIAVSEPLILITETSFLPVVAAARERLTDRALEYVVIGRPDEIPDWAVPYDTWLTRGGGRSTDRRPVDPETPFFLGFTSGTTGAPKGALVSHRGLIRNGLSLIAEYGAPSERDHRFLTVMPMFHSNSTWFGISCVMAAATNVIAPGPSFDPEAILATIAAQRITHTSVVPTMLKRLVDVGQERASAHDLGSLKHFLCGSAPISAALKDEVESHLRCSVNEGYGATETGIVSSLRPGDPPDKKSSVGRPVIGMQVQIRDPDGKAVPAGTVGEVWVRGESVLLTAYRGRPDATAEALHPDGWCTAGDMGSLDKDGYLFLADRKNDLIISGGENVYPSEVENVLLMHPAVAEVAVVGQADAHWGEIVRAVVACKPGARCDVADLQSHCRRELAGFKVPRVVDLVDELPKSPTGKILRRLVRIRDNAEQ</sequence>
<evidence type="ECO:0000313" key="11">
    <source>
        <dbReference type="EMBL" id="STZ62135.1"/>
    </source>
</evidence>
<dbReference type="PANTHER" id="PTHR43767">
    <property type="entry name" value="LONG-CHAIN-FATTY-ACID--COA LIGASE"/>
    <property type="match status" value="1"/>
</dbReference>
<accession>A0A378TQU0</accession>
<keyword evidence="12" id="KW-1185">Reference proteome</keyword>
<dbReference type="InterPro" id="IPR000873">
    <property type="entry name" value="AMP-dep_synth/lig_dom"/>
</dbReference>
<dbReference type="Pfam" id="PF13193">
    <property type="entry name" value="AMP-binding_C"/>
    <property type="match status" value="1"/>
</dbReference>
<organism evidence="11 12">
    <name type="scientific">Mycolicibacterium tokaiense</name>
    <dbReference type="NCBI Taxonomy" id="39695"/>
    <lineage>
        <taxon>Bacteria</taxon>
        <taxon>Bacillati</taxon>
        <taxon>Actinomycetota</taxon>
        <taxon>Actinomycetes</taxon>
        <taxon>Mycobacteriales</taxon>
        <taxon>Mycobacteriaceae</taxon>
        <taxon>Mycolicibacterium</taxon>
    </lineage>
</organism>
<dbReference type="FunFam" id="3.30.300.30:FF:000008">
    <property type="entry name" value="2,3-dihydroxybenzoate-AMP ligase"/>
    <property type="match status" value="1"/>
</dbReference>
<dbReference type="GO" id="GO:0004467">
    <property type="term" value="F:long-chain fatty acid-CoA ligase activity"/>
    <property type="evidence" value="ECO:0007669"/>
    <property type="project" value="UniProtKB-EC"/>
</dbReference>
<dbReference type="Gene3D" id="3.40.50.12780">
    <property type="entry name" value="N-terminal domain of ligase-like"/>
    <property type="match status" value="1"/>
</dbReference>
<keyword evidence="2 11" id="KW-0436">Ligase</keyword>
<evidence type="ECO:0000256" key="6">
    <source>
        <dbReference type="ARBA" id="ARBA00076959"/>
    </source>
</evidence>
<feature type="domain" description="AMP-dependent synthetase/ligase" evidence="9">
    <location>
        <begin position="10"/>
        <end position="374"/>
    </location>
</feature>
<dbReference type="RefSeq" id="WP_163908433.1">
    <property type="nucleotide sequence ID" value="NZ_AP022600.1"/>
</dbReference>
<protein>
    <recommendedName>
        <fullName evidence="5">Long-chain-fatty-acid--CoA ligase FadD13</fullName>
        <ecNumber evidence="3">6.2.1.3</ecNumber>
    </recommendedName>
    <alternativeName>
        <fullName evidence="6">Fatty acyl-CoA ligase</fullName>
    </alternativeName>
    <alternativeName>
        <fullName evidence="8">Fatty acyl-CoA synthetase</fullName>
    </alternativeName>
    <alternativeName>
        <fullName evidence="7">Very-long-chain fatty-acyl-CoA synthetase</fullName>
    </alternativeName>
</protein>
<dbReference type="AlphaFoldDB" id="A0A378TQU0"/>
<evidence type="ECO:0000259" key="10">
    <source>
        <dbReference type="Pfam" id="PF13193"/>
    </source>
</evidence>
<dbReference type="PROSITE" id="PS00455">
    <property type="entry name" value="AMP_BINDING"/>
    <property type="match status" value="1"/>
</dbReference>
<feature type="domain" description="AMP-binding enzyme C-terminal" evidence="10">
    <location>
        <begin position="430"/>
        <end position="505"/>
    </location>
</feature>
<dbReference type="Proteomes" id="UP000254978">
    <property type="component" value="Unassembled WGS sequence"/>
</dbReference>
<dbReference type="InterPro" id="IPR045851">
    <property type="entry name" value="AMP-bd_C_sf"/>
</dbReference>
<dbReference type="InterPro" id="IPR050237">
    <property type="entry name" value="ATP-dep_AMP-bd_enzyme"/>
</dbReference>
<dbReference type="InterPro" id="IPR025110">
    <property type="entry name" value="AMP-bd_C"/>
</dbReference>
<proteinExistence type="inferred from homology"/>
<dbReference type="Gene3D" id="3.30.300.30">
    <property type="match status" value="1"/>
</dbReference>
<name>A0A378TQU0_9MYCO</name>
<gene>
    <name evidence="11" type="primary">fadD_8</name>
    <name evidence="11" type="ORF">NCTC10821_05699</name>
</gene>
<dbReference type="InterPro" id="IPR042099">
    <property type="entry name" value="ANL_N_sf"/>
</dbReference>
<dbReference type="EC" id="6.2.1.3" evidence="3"/>
<evidence type="ECO:0000256" key="5">
    <source>
        <dbReference type="ARBA" id="ARBA00069710"/>
    </source>
</evidence>
<evidence type="ECO:0000313" key="12">
    <source>
        <dbReference type="Proteomes" id="UP000254978"/>
    </source>
</evidence>
<dbReference type="PANTHER" id="PTHR43767:SF1">
    <property type="entry name" value="NONRIBOSOMAL PEPTIDE SYNTHASE PES1 (EUROFUNG)-RELATED"/>
    <property type="match status" value="1"/>
</dbReference>